<protein>
    <recommendedName>
        <fullName evidence="7">Transcription factor domain-containing protein</fullName>
    </recommendedName>
</protein>
<dbReference type="OrthoDB" id="240216at2759"/>
<evidence type="ECO:0000256" key="3">
    <source>
        <dbReference type="SAM" id="Coils"/>
    </source>
</evidence>
<reference evidence="5 6" key="1">
    <citation type="submission" date="2019-02" db="EMBL/GenBank/DDBJ databases">
        <title>Genome sequencing of the rare red list fungi Dentipellis fragilis.</title>
        <authorList>
            <person name="Buettner E."/>
            <person name="Kellner H."/>
        </authorList>
    </citation>
    <scope>NUCLEOTIDE SEQUENCE [LARGE SCALE GENOMIC DNA]</scope>
    <source>
        <strain evidence="5 6">DSM 105465</strain>
    </source>
</reference>
<organism evidence="5 6">
    <name type="scientific">Dentipellis fragilis</name>
    <dbReference type="NCBI Taxonomy" id="205917"/>
    <lineage>
        <taxon>Eukaryota</taxon>
        <taxon>Fungi</taxon>
        <taxon>Dikarya</taxon>
        <taxon>Basidiomycota</taxon>
        <taxon>Agaricomycotina</taxon>
        <taxon>Agaricomycetes</taxon>
        <taxon>Russulales</taxon>
        <taxon>Hericiaceae</taxon>
        <taxon>Dentipellis</taxon>
    </lineage>
</organism>
<evidence type="ECO:0000256" key="1">
    <source>
        <dbReference type="ARBA" id="ARBA00004123"/>
    </source>
</evidence>
<evidence type="ECO:0008006" key="7">
    <source>
        <dbReference type="Google" id="ProtNLM"/>
    </source>
</evidence>
<dbReference type="InterPro" id="IPR050613">
    <property type="entry name" value="Sec_Metabolite_Reg"/>
</dbReference>
<feature type="coiled-coil region" evidence="3">
    <location>
        <begin position="81"/>
        <end position="108"/>
    </location>
</feature>
<dbReference type="GO" id="GO:0005634">
    <property type="term" value="C:nucleus"/>
    <property type="evidence" value="ECO:0007669"/>
    <property type="project" value="UniProtKB-SubCell"/>
</dbReference>
<dbReference type="PANTHER" id="PTHR31001">
    <property type="entry name" value="UNCHARACTERIZED TRANSCRIPTIONAL REGULATORY PROTEIN"/>
    <property type="match status" value="1"/>
</dbReference>
<dbReference type="EMBL" id="SEOQ01000146">
    <property type="protein sequence ID" value="TFY69076.1"/>
    <property type="molecule type" value="Genomic_DNA"/>
</dbReference>
<sequence length="781" mass="86008">MLDNRAYPGLAPHPIAAPTITSFRTASSNSLLATDKGTAEGNLNCDRMFPCKACVKRGCAEICPDGSLTTGKGSRFILANTEQLHDKIDRLTDRITQLESALESLQSQISAEPHPLLTPALLLVKSPIDLYGDHVQSNFQNNSLDMTSTSISDPFPPLNLDTTDLEGSDEQSHGLSGQQRERPSWPISDDISRFSACFPETWTAYSIPSESIQKQIYSMLPIRLEAERVCAQVQHNAFWQYSPDDSETFLSISLAHVYDSDQSTISGSRLSTMFMVLAIGSLVDLERDIDPAAAESYHQLARAALCQNPLADEASSDCLVALLFMIWYLLISYRKPGSIDFAWSIMELATEVAQNIGLDQDEIGGTISPEDAWTRGTLCREFLDLEARLSLSLGKFQRSLFYRSVCRNPDVEVPITNRYELYHGWKSQFVIQCVFPVLKMSSTSTSYESVIRLDRFIRMFPIPDMLQLSCPTTGPAAIAMQKGLVSVNRATLLMQLHQTYLLRSLNTPRRNSQAQPYWVSLLATYHDASEAIQCLDIVYTLQPNLSTRYLLFWLNALSAAAMLCLLTSRGSLLPLSTKALGSIEICTRIFRDAQDRCSIAKEKLTALDDLASRLRLISGRSSQNKSQGGYRLSSAEDGDSCVVGSDGSLFSESHIPATIPPDADAVSDSRIHPALTALYKELQLSYSRTSDDVVSNAPVLFPLTPTPQAAGALVSPGEHASSHEQGTEAMQLSQFGQTRLSDTDMDFDDALELPLVNWPQYGQEGLSHPGGISGSVWMNMS</sequence>
<dbReference type="STRING" id="205917.A0A4Y9Z2K4"/>
<dbReference type="Proteomes" id="UP000298327">
    <property type="component" value="Unassembled WGS sequence"/>
</dbReference>
<evidence type="ECO:0000256" key="2">
    <source>
        <dbReference type="ARBA" id="ARBA00023242"/>
    </source>
</evidence>
<comment type="caution">
    <text evidence="5">The sequence shown here is derived from an EMBL/GenBank/DDBJ whole genome shotgun (WGS) entry which is preliminary data.</text>
</comment>
<gene>
    <name evidence="5" type="ORF">EVG20_g3306</name>
</gene>
<feature type="region of interest" description="Disordered" evidence="4">
    <location>
        <begin position="148"/>
        <end position="184"/>
    </location>
</feature>
<comment type="subcellular location">
    <subcellularLocation>
        <location evidence="1">Nucleus</location>
    </subcellularLocation>
</comment>
<accession>A0A4Y9Z2K4</accession>
<dbReference type="CDD" id="cd12148">
    <property type="entry name" value="fungal_TF_MHR"/>
    <property type="match status" value="1"/>
</dbReference>
<evidence type="ECO:0000256" key="4">
    <source>
        <dbReference type="SAM" id="MobiDB-lite"/>
    </source>
</evidence>
<dbReference type="AlphaFoldDB" id="A0A4Y9Z2K4"/>
<evidence type="ECO:0000313" key="6">
    <source>
        <dbReference type="Proteomes" id="UP000298327"/>
    </source>
</evidence>
<evidence type="ECO:0000313" key="5">
    <source>
        <dbReference type="EMBL" id="TFY69076.1"/>
    </source>
</evidence>
<keyword evidence="6" id="KW-1185">Reference proteome</keyword>
<keyword evidence="3" id="KW-0175">Coiled coil</keyword>
<keyword evidence="2" id="KW-0539">Nucleus</keyword>
<dbReference type="PANTHER" id="PTHR31001:SF56">
    <property type="entry name" value="ZN(2)-C6 FUNGAL-TYPE DOMAIN-CONTAINING PROTEIN"/>
    <property type="match status" value="1"/>
</dbReference>
<name>A0A4Y9Z2K4_9AGAM</name>
<proteinExistence type="predicted"/>